<evidence type="ECO:0000313" key="3">
    <source>
        <dbReference type="Proteomes" id="UP001633002"/>
    </source>
</evidence>
<name>A0ABD3HLJ7_9MARC</name>
<accession>A0ABD3HLJ7</accession>
<dbReference type="EMBL" id="JBJQOH010000003">
    <property type="protein sequence ID" value="KAL3692303.1"/>
    <property type="molecule type" value="Genomic_DNA"/>
</dbReference>
<dbReference type="AlphaFoldDB" id="A0ABD3HLJ7"/>
<proteinExistence type="predicted"/>
<evidence type="ECO:0000256" key="1">
    <source>
        <dbReference type="SAM" id="MobiDB-lite"/>
    </source>
</evidence>
<evidence type="ECO:0008006" key="4">
    <source>
        <dbReference type="Google" id="ProtNLM"/>
    </source>
</evidence>
<feature type="region of interest" description="Disordered" evidence="1">
    <location>
        <begin position="127"/>
        <end position="276"/>
    </location>
</feature>
<reference evidence="2 3" key="1">
    <citation type="submission" date="2024-09" db="EMBL/GenBank/DDBJ databases">
        <title>Chromosome-scale assembly of Riccia sorocarpa.</title>
        <authorList>
            <person name="Paukszto L."/>
        </authorList>
    </citation>
    <scope>NUCLEOTIDE SEQUENCE [LARGE SCALE GENOMIC DNA]</scope>
    <source>
        <strain evidence="2">LP-2024</strain>
        <tissue evidence="2">Aerial parts of the thallus</tissue>
    </source>
</reference>
<dbReference type="PANTHER" id="PTHR33246:SF51">
    <property type="entry name" value="MYB_SANT-LIKE DOMAIN-CONTAINING PROTEIN"/>
    <property type="match status" value="1"/>
</dbReference>
<keyword evidence="3" id="KW-1185">Reference proteome</keyword>
<sequence length="373" mass="42293">MIPRDYEAVVTYIEEPENFRQVMGGGKKTKVGGKCISKTKAFHIMASHLKNIAGFPDVTGEEMKKRFERYVLRYKKARQFKEATGRGLSEKELESGMTIEEKVEKICPHFDRMHAILGQRANIAPPAEESVGLPEDTGLLVGDSQREEDDSEDWMHDDDNLGEGVTAVEPEPARGSGTSTTSPEREPVYVNLVDADYGSDDDVIPEENEENEPFINLMDDETFEERAEEEENNDTGAQRRNDHQEEENMNRSTQRRSDHRHGGDDEHSHARGRRRNEDVVEVVCIPDCLCFRICSTYHPIMATNDEGAMTILREELSALQEGIMNTFSEAERELSGALRATNLPEARESIRNVHQKIQDGRALVWRSLQLISN</sequence>
<organism evidence="2 3">
    <name type="scientific">Riccia sorocarpa</name>
    <dbReference type="NCBI Taxonomy" id="122646"/>
    <lineage>
        <taxon>Eukaryota</taxon>
        <taxon>Viridiplantae</taxon>
        <taxon>Streptophyta</taxon>
        <taxon>Embryophyta</taxon>
        <taxon>Marchantiophyta</taxon>
        <taxon>Marchantiopsida</taxon>
        <taxon>Marchantiidae</taxon>
        <taxon>Marchantiales</taxon>
        <taxon>Ricciaceae</taxon>
        <taxon>Riccia</taxon>
    </lineage>
</organism>
<dbReference type="Proteomes" id="UP001633002">
    <property type="component" value="Unassembled WGS sequence"/>
</dbReference>
<feature type="compositionally biased region" description="Acidic residues" evidence="1">
    <location>
        <begin position="197"/>
        <end position="233"/>
    </location>
</feature>
<comment type="caution">
    <text evidence="2">The sequence shown here is derived from an EMBL/GenBank/DDBJ whole genome shotgun (WGS) entry which is preliminary data.</text>
</comment>
<dbReference type="PANTHER" id="PTHR33246">
    <property type="entry name" value="CCHC-TYPE DOMAIN-CONTAINING PROTEIN"/>
    <property type="match status" value="1"/>
</dbReference>
<evidence type="ECO:0000313" key="2">
    <source>
        <dbReference type="EMBL" id="KAL3692303.1"/>
    </source>
</evidence>
<gene>
    <name evidence="2" type="ORF">R1sor_005954</name>
</gene>
<protein>
    <recommendedName>
        <fullName evidence="4">Regulatory protein zeste</fullName>
    </recommendedName>
</protein>
<feature type="compositionally biased region" description="Basic and acidic residues" evidence="1">
    <location>
        <begin position="260"/>
        <end position="269"/>
    </location>
</feature>
<feature type="compositionally biased region" description="Basic and acidic residues" evidence="1">
    <location>
        <begin position="237"/>
        <end position="249"/>
    </location>
</feature>